<dbReference type="InterPro" id="IPR001753">
    <property type="entry name" value="Enoyl-CoA_hydra/iso"/>
</dbReference>
<evidence type="ECO:0000313" key="6">
    <source>
        <dbReference type="EMBL" id="BCJ67997.1"/>
    </source>
</evidence>
<sequence>MTPPETVVVERTGPVTTVTINRPEAHNALDAEVLRRLHAAVLDAEADPAIRAVVVTGSGEKAFCAGADLKELAGMSADRAHKTLRTGQRVLRDIERAAVPVIAAVNGVALGGGFELVLASTFSVISTRATLGLPESGLGLIPGYGGTQRLPRIVGAPTAAHLMLTGTRLDAQRAHQLGLTPIPPVAPADLMATASALAEKIAAQGPGAVRSILTALDAGRDAPLDAGLRLETGLAALAVAGAESDEGIAAFLARRPPRFADPAPVREEST</sequence>
<dbReference type="EMBL" id="AP023359">
    <property type="protein sequence ID" value="BCJ67997.1"/>
    <property type="molecule type" value="Genomic_DNA"/>
</dbReference>
<proteinExistence type="inferred from homology"/>
<comment type="similarity">
    <text evidence="1">Belongs to the enoyl-CoA hydratase/isomerase family.</text>
</comment>
<dbReference type="Pfam" id="PF00378">
    <property type="entry name" value="ECH_1"/>
    <property type="match status" value="1"/>
</dbReference>
<dbReference type="FunFam" id="3.90.226.10:FF:000009">
    <property type="entry name" value="Carnitinyl-CoA dehydratase"/>
    <property type="match status" value="1"/>
</dbReference>
<evidence type="ECO:0000256" key="2">
    <source>
        <dbReference type="ARBA" id="ARBA00012076"/>
    </source>
</evidence>
<gene>
    <name evidence="6" type="ORF">Prubr_50180</name>
</gene>
<organism evidence="6 7">
    <name type="scientific">Polymorphospora rubra</name>
    <dbReference type="NCBI Taxonomy" id="338584"/>
    <lineage>
        <taxon>Bacteria</taxon>
        <taxon>Bacillati</taxon>
        <taxon>Actinomycetota</taxon>
        <taxon>Actinomycetes</taxon>
        <taxon>Micromonosporales</taxon>
        <taxon>Micromonosporaceae</taxon>
        <taxon>Polymorphospora</taxon>
    </lineage>
</organism>
<protein>
    <recommendedName>
        <fullName evidence="2">enoyl-CoA hydratase</fullName>
        <ecNumber evidence="2">4.2.1.17</ecNumber>
    </recommendedName>
</protein>
<dbReference type="PANTHER" id="PTHR11941:SF54">
    <property type="entry name" value="ENOYL-COA HYDRATASE, MITOCHONDRIAL"/>
    <property type="match status" value="1"/>
</dbReference>
<dbReference type="Gene3D" id="1.10.12.10">
    <property type="entry name" value="Lyase 2-enoyl-coa Hydratase, Chain A, domain 2"/>
    <property type="match status" value="1"/>
</dbReference>
<evidence type="ECO:0000256" key="5">
    <source>
        <dbReference type="ARBA" id="ARBA00023717"/>
    </source>
</evidence>
<evidence type="ECO:0000256" key="1">
    <source>
        <dbReference type="ARBA" id="ARBA00005254"/>
    </source>
</evidence>
<dbReference type="GO" id="GO:0004300">
    <property type="term" value="F:enoyl-CoA hydratase activity"/>
    <property type="evidence" value="ECO:0007669"/>
    <property type="project" value="UniProtKB-EC"/>
</dbReference>
<evidence type="ECO:0000313" key="7">
    <source>
        <dbReference type="Proteomes" id="UP000680866"/>
    </source>
</evidence>
<dbReference type="PANTHER" id="PTHR11941">
    <property type="entry name" value="ENOYL-COA HYDRATASE-RELATED"/>
    <property type="match status" value="1"/>
</dbReference>
<accession>A0A810N3U0</accession>
<evidence type="ECO:0000256" key="4">
    <source>
        <dbReference type="ARBA" id="ARBA00023709"/>
    </source>
</evidence>
<dbReference type="InterPro" id="IPR029045">
    <property type="entry name" value="ClpP/crotonase-like_dom_sf"/>
</dbReference>
<evidence type="ECO:0000256" key="3">
    <source>
        <dbReference type="ARBA" id="ARBA00023239"/>
    </source>
</evidence>
<dbReference type="KEGG" id="pry:Prubr_50180"/>
<dbReference type="CDD" id="cd06558">
    <property type="entry name" value="crotonase-like"/>
    <property type="match status" value="1"/>
</dbReference>
<comment type="catalytic activity">
    <reaction evidence="5">
        <text>a 4-saturated-(3S)-3-hydroxyacyl-CoA = a (3E)-enoyl-CoA + H2O</text>
        <dbReference type="Rhea" id="RHEA:20724"/>
        <dbReference type="ChEBI" id="CHEBI:15377"/>
        <dbReference type="ChEBI" id="CHEBI:58521"/>
        <dbReference type="ChEBI" id="CHEBI:137480"/>
        <dbReference type="EC" id="4.2.1.17"/>
    </reaction>
</comment>
<dbReference type="RefSeq" id="WP_212817264.1">
    <property type="nucleotide sequence ID" value="NZ_AP023359.1"/>
</dbReference>
<keyword evidence="7" id="KW-1185">Reference proteome</keyword>
<dbReference type="Gene3D" id="3.90.226.10">
    <property type="entry name" value="2-enoyl-CoA Hydratase, Chain A, domain 1"/>
    <property type="match status" value="1"/>
</dbReference>
<dbReference type="SUPFAM" id="SSF52096">
    <property type="entry name" value="ClpP/crotonase"/>
    <property type="match status" value="1"/>
</dbReference>
<keyword evidence="3" id="KW-0456">Lyase</keyword>
<dbReference type="InterPro" id="IPR014748">
    <property type="entry name" value="Enoyl-CoA_hydra_C"/>
</dbReference>
<dbReference type="EC" id="4.2.1.17" evidence="2"/>
<dbReference type="Proteomes" id="UP000680866">
    <property type="component" value="Chromosome"/>
</dbReference>
<name>A0A810N3U0_9ACTN</name>
<dbReference type="AlphaFoldDB" id="A0A810N3U0"/>
<dbReference type="GO" id="GO:0006635">
    <property type="term" value="P:fatty acid beta-oxidation"/>
    <property type="evidence" value="ECO:0007669"/>
    <property type="project" value="TreeGrafter"/>
</dbReference>
<comment type="catalytic activity">
    <reaction evidence="4">
        <text>a (3S)-3-hydroxyacyl-CoA = a (2E)-enoyl-CoA + H2O</text>
        <dbReference type="Rhea" id="RHEA:16105"/>
        <dbReference type="ChEBI" id="CHEBI:15377"/>
        <dbReference type="ChEBI" id="CHEBI:57318"/>
        <dbReference type="ChEBI" id="CHEBI:58856"/>
        <dbReference type="EC" id="4.2.1.17"/>
    </reaction>
</comment>
<reference evidence="6" key="1">
    <citation type="submission" date="2020-08" db="EMBL/GenBank/DDBJ databases">
        <title>Whole genome shotgun sequence of Polymorphospora rubra NBRC 101157.</title>
        <authorList>
            <person name="Komaki H."/>
            <person name="Tamura T."/>
        </authorList>
    </citation>
    <scope>NUCLEOTIDE SEQUENCE</scope>
    <source>
        <strain evidence="6">NBRC 101157</strain>
    </source>
</reference>